<evidence type="ECO:0000256" key="1">
    <source>
        <dbReference type="SAM" id="MobiDB-lite"/>
    </source>
</evidence>
<dbReference type="Proteomes" id="UP000242205">
    <property type="component" value="Chromosome"/>
</dbReference>
<organism evidence="2 3">
    <name type="scientific">Pseudazoarcus pumilus</name>
    <dbReference type="NCBI Taxonomy" id="2067960"/>
    <lineage>
        <taxon>Bacteria</taxon>
        <taxon>Pseudomonadati</taxon>
        <taxon>Pseudomonadota</taxon>
        <taxon>Betaproteobacteria</taxon>
        <taxon>Rhodocyclales</taxon>
        <taxon>Zoogloeaceae</taxon>
        <taxon>Pseudazoarcus</taxon>
    </lineage>
</organism>
<protein>
    <submittedName>
        <fullName evidence="2">DUF1840 domain-containing protein</fullName>
    </submittedName>
</protein>
<dbReference type="OrthoDB" id="5296629at2"/>
<name>A0A2I6S9M8_9RHOO</name>
<dbReference type="EMBL" id="CP025682">
    <property type="protein sequence ID" value="AUN95937.1"/>
    <property type="molecule type" value="Genomic_DNA"/>
</dbReference>
<sequence>MVVTFKSRAAADVIMLGDHAHALLRILGKDADARQGILTAEQLPDAIAALQAAIEADRERDRQRQNEPEDENEDEPPPTGIGAAVSLHQRGWPLLEMLRQSLDADKPVTWES</sequence>
<dbReference type="KEGG" id="atw:C0099_13930"/>
<dbReference type="Pfam" id="PF08895">
    <property type="entry name" value="DUF1840"/>
    <property type="match status" value="1"/>
</dbReference>
<keyword evidence="3" id="KW-1185">Reference proteome</keyword>
<dbReference type="RefSeq" id="WP_102247982.1">
    <property type="nucleotide sequence ID" value="NZ_CP025682.1"/>
</dbReference>
<reference evidence="2 3" key="1">
    <citation type="submission" date="2018-01" db="EMBL/GenBank/DDBJ databases">
        <authorList>
            <person name="Fu G.-Y."/>
        </authorList>
    </citation>
    <scope>NUCLEOTIDE SEQUENCE [LARGE SCALE GENOMIC DNA]</scope>
    <source>
        <strain evidence="2 3">SY39</strain>
    </source>
</reference>
<evidence type="ECO:0000313" key="2">
    <source>
        <dbReference type="EMBL" id="AUN95937.1"/>
    </source>
</evidence>
<gene>
    <name evidence="2" type="ORF">C0099_13930</name>
</gene>
<accession>A0A2I6S9M8</accession>
<feature type="compositionally biased region" description="Basic and acidic residues" evidence="1">
    <location>
        <begin position="55"/>
        <end position="67"/>
    </location>
</feature>
<proteinExistence type="predicted"/>
<dbReference type="InterPro" id="IPR014991">
    <property type="entry name" value="DUF1840"/>
</dbReference>
<evidence type="ECO:0000313" key="3">
    <source>
        <dbReference type="Proteomes" id="UP000242205"/>
    </source>
</evidence>
<feature type="region of interest" description="Disordered" evidence="1">
    <location>
        <begin position="54"/>
        <end position="86"/>
    </location>
</feature>
<dbReference type="AlphaFoldDB" id="A0A2I6S9M8"/>